<dbReference type="Proteomes" id="UP000820818">
    <property type="component" value="Linkage Group LG10"/>
</dbReference>
<evidence type="ECO:0000313" key="3">
    <source>
        <dbReference type="Proteomes" id="UP000820818"/>
    </source>
</evidence>
<reference evidence="2 3" key="1">
    <citation type="submission" date="2022-05" db="EMBL/GenBank/DDBJ databases">
        <title>A multi-omics perspective on studying reproductive biology in Daphnia sinensis.</title>
        <authorList>
            <person name="Jia J."/>
        </authorList>
    </citation>
    <scope>NUCLEOTIDE SEQUENCE [LARGE SCALE GENOMIC DNA]</scope>
    <source>
        <strain evidence="2 3">WSL</strain>
    </source>
</reference>
<comment type="caution">
    <text evidence="2">The sequence shown here is derived from an EMBL/GenBank/DDBJ whole genome shotgun (WGS) entry which is preliminary data.</text>
</comment>
<proteinExistence type="predicted"/>
<feature type="region of interest" description="Disordered" evidence="1">
    <location>
        <begin position="164"/>
        <end position="187"/>
    </location>
</feature>
<evidence type="ECO:0000256" key="1">
    <source>
        <dbReference type="SAM" id="MobiDB-lite"/>
    </source>
</evidence>
<evidence type="ECO:0000313" key="2">
    <source>
        <dbReference type="EMBL" id="KAI9552239.1"/>
    </source>
</evidence>
<name>A0AAD5PPM5_9CRUS</name>
<protein>
    <submittedName>
        <fullName evidence="2">Uncharacterized protein</fullName>
    </submittedName>
</protein>
<organism evidence="2 3">
    <name type="scientific">Daphnia sinensis</name>
    <dbReference type="NCBI Taxonomy" id="1820382"/>
    <lineage>
        <taxon>Eukaryota</taxon>
        <taxon>Metazoa</taxon>
        <taxon>Ecdysozoa</taxon>
        <taxon>Arthropoda</taxon>
        <taxon>Crustacea</taxon>
        <taxon>Branchiopoda</taxon>
        <taxon>Diplostraca</taxon>
        <taxon>Cladocera</taxon>
        <taxon>Anomopoda</taxon>
        <taxon>Daphniidae</taxon>
        <taxon>Daphnia</taxon>
        <taxon>Daphnia similis group</taxon>
    </lineage>
</organism>
<sequence length="187" mass="19974">MDPSTGDGREFRRNRRAINICRGGQKVRAATPPAATQVVPTAVASCRKRASFTFPSFFTSARTPLVAPAPCPATSNVFAPVPSLLPARPPVSAGGRTGPNSQAVTSGVVRNSRKPRELPFGTRSSTRLVAKNRRSVLHSLARSTASSRTPALDPAELVVVPSREVSDRPLGPDQDVVSWRVGQSPWR</sequence>
<gene>
    <name evidence="2" type="ORF">GHT06_022599</name>
</gene>
<accession>A0AAD5PPM5</accession>
<feature type="compositionally biased region" description="Polar residues" evidence="1">
    <location>
        <begin position="98"/>
        <end position="109"/>
    </location>
</feature>
<dbReference type="EMBL" id="WJBH02000010">
    <property type="protein sequence ID" value="KAI9552239.1"/>
    <property type="molecule type" value="Genomic_DNA"/>
</dbReference>
<dbReference type="AlphaFoldDB" id="A0AAD5PPM5"/>
<keyword evidence="3" id="KW-1185">Reference proteome</keyword>
<feature type="region of interest" description="Disordered" evidence="1">
    <location>
        <begin position="89"/>
        <end position="120"/>
    </location>
</feature>